<dbReference type="GO" id="GO:0016853">
    <property type="term" value="F:isomerase activity"/>
    <property type="evidence" value="ECO:0007669"/>
    <property type="project" value="UniProtKB-KW"/>
</dbReference>
<dbReference type="AlphaFoldDB" id="A0A846R4I1"/>
<dbReference type="EMBL" id="JAATJJ010000001">
    <property type="protein sequence ID" value="NJB71709.1"/>
    <property type="molecule type" value="Genomic_DNA"/>
</dbReference>
<dbReference type="Proteomes" id="UP000590442">
    <property type="component" value="Unassembled WGS sequence"/>
</dbReference>
<dbReference type="Gene3D" id="3.10.450.50">
    <property type="match status" value="1"/>
</dbReference>
<keyword evidence="1" id="KW-0732">Signal</keyword>
<feature type="signal peptide" evidence="1">
    <location>
        <begin position="1"/>
        <end position="23"/>
    </location>
</feature>
<proteinExistence type="predicted"/>
<reference evidence="2 3" key="1">
    <citation type="submission" date="2020-03" db="EMBL/GenBank/DDBJ databases">
        <title>Genomic Encyclopedia of Type Strains, Phase IV (KMG-IV): sequencing the most valuable type-strain genomes for metagenomic binning, comparative biology and taxonomic classification.</title>
        <authorList>
            <person name="Goeker M."/>
        </authorList>
    </citation>
    <scope>NUCLEOTIDE SEQUENCE [LARGE SCALE GENOMIC DNA]</scope>
    <source>
        <strain evidence="2 3">DSM 29762</strain>
    </source>
</reference>
<evidence type="ECO:0000313" key="2">
    <source>
        <dbReference type="EMBL" id="NJB71709.1"/>
    </source>
</evidence>
<accession>A0A846R4I1</accession>
<evidence type="ECO:0000256" key="1">
    <source>
        <dbReference type="SAM" id="SignalP"/>
    </source>
</evidence>
<evidence type="ECO:0000313" key="3">
    <source>
        <dbReference type="Proteomes" id="UP000590442"/>
    </source>
</evidence>
<dbReference type="SUPFAM" id="SSF54427">
    <property type="entry name" value="NTF2-like"/>
    <property type="match status" value="1"/>
</dbReference>
<gene>
    <name evidence="2" type="ORF">GGR42_002171</name>
</gene>
<dbReference type="RefSeq" id="WP_245201434.1">
    <property type="nucleotide sequence ID" value="NZ_JAATJJ010000001.1"/>
</dbReference>
<protein>
    <submittedName>
        <fullName evidence="2">Ketosteroid isomerase-like protein</fullName>
    </submittedName>
</protein>
<dbReference type="InterPro" id="IPR032710">
    <property type="entry name" value="NTF2-like_dom_sf"/>
</dbReference>
<keyword evidence="3" id="KW-1185">Reference proteome</keyword>
<organism evidence="2 3">
    <name type="scientific">Saonia flava</name>
    <dbReference type="NCBI Taxonomy" id="523696"/>
    <lineage>
        <taxon>Bacteria</taxon>
        <taxon>Pseudomonadati</taxon>
        <taxon>Bacteroidota</taxon>
        <taxon>Flavobacteriia</taxon>
        <taxon>Flavobacteriales</taxon>
        <taxon>Flavobacteriaceae</taxon>
        <taxon>Saonia</taxon>
    </lineage>
</organism>
<keyword evidence="2" id="KW-0413">Isomerase</keyword>
<feature type="chain" id="PRO_5032880193" evidence="1">
    <location>
        <begin position="24"/>
        <end position="155"/>
    </location>
</feature>
<name>A0A846R4I1_9FLAO</name>
<sequence>MVKFIKAQILILLLLGLSTATSAQDATKAHKDSLNSVINKYYELNLKVFQANSKAEDINAIFDLFTDDFTYVHPKYGGTYTREDLYNGYLQNQKNGGYDGSIIDFKIINKIVGLNAVVVEKIFVNKNEEENQEDKSEMTLFEFRNGKIFRVFEYW</sequence>
<comment type="caution">
    <text evidence="2">The sequence shown here is derived from an EMBL/GenBank/DDBJ whole genome shotgun (WGS) entry which is preliminary data.</text>
</comment>